<dbReference type="Proteomes" id="UP001234178">
    <property type="component" value="Unassembled WGS sequence"/>
</dbReference>
<name>A0ABR0ATQ2_9CRUS</name>
<evidence type="ECO:0000313" key="2">
    <source>
        <dbReference type="Proteomes" id="UP001234178"/>
    </source>
</evidence>
<sequence>MIPKAETNKTSPLHRRLHHIRFTITTVSTQQSKVFSEHYFETDMDSHVCFTQFNVPQSLLE</sequence>
<keyword evidence="2" id="KW-1185">Reference proteome</keyword>
<gene>
    <name evidence="1" type="ORF">OUZ56_017769</name>
</gene>
<evidence type="ECO:0000313" key="1">
    <source>
        <dbReference type="EMBL" id="KAK4028500.1"/>
    </source>
</evidence>
<comment type="caution">
    <text evidence="1">The sequence shown here is derived from an EMBL/GenBank/DDBJ whole genome shotgun (WGS) entry which is preliminary data.</text>
</comment>
<reference evidence="1 2" key="1">
    <citation type="journal article" date="2023" name="Nucleic Acids Res.">
        <title>The hologenome of Daphnia magna reveals possible DNA methylation and microbiome-mediated evolution of the host genome.</title>
        <authorList>
            <person name="Chaturvedi A."/>
            <person name="Li X."/>
            <person name="Dhandapani V."/>
            <person name="Marshall H."/>
            <person name="Kissane S."/>
            <person name="Cuenca-Cambronero M."/>
            <person name="Asole G."/>
            <person name="Calvet F."/>
            <person name="Ruiz-Romero M."/>
            <person name="Marangio P."/>
            <person name="Guigo R."/>
            <person name="Rago D."/>
            <person name="Mirbahai L."/>
            <person name="Eastwood N."/>
            <person name="Colbourne J.K."/>
            <person name="Zhou J."/>
            <person name="Mallon E."/>
            <person name="Orsini L."/>
        </authorList>
    </citation>
    <scope>NUCLEOTIDE SEQUENCE [LARGE SCALE GENOMIC DNA]</scope>
    <source>
        <strain evidence="1">LRV0_1</strain>
    </source>
</reference>
<organism evidence="1 2">
    <name type="scientific">Daphnia magna</name>
    <dbReference type="NCBI Taxonomy" id="35525"/>
    <lineage>
        <taxon>Eukaryota</taxon>
        <taxon>Metazoa</taxon>
        <taxon>Ecdysozoa</taxon>
        <taxon>Arthropoda</taxon>
        <taxon>Crustacea</taxon>
        <taxon>Branchiopoda</taxon>
        <taxon>Diplostraca</taxon>
        <taxon>Cladocera</taxon>
        <taxon>Anomopoda</taxon>
        <taxon>Daphniidae</taxon>
        <taxon>Daphnia</taxon>
    </lineage>
</organism>
<dbReference type="EMBL" id="JAOYFB010000038">
    <property type="protein sequence ID" value="KAK4028500.1"/>
    <property type="molecule type" value="Genomic_DNA"/>
</dbReference>
<accession>A0ABR0ATQ2</accession>
<protein>
    <submittedName>
        <fullName evidence="1">Uncharacterized protein</fullName>
    </submittedName>
</protein>
<proteinExistence type="predicted"/>